<evidence type="ECO:0000313" key="2">
    <source>
        <dbReference type="WBParaSite" id="ASIM_0000944801-mRNA-1"/>
    </source>
</evidence>
<keyword evidence="1" id="KW-0812">Transmembrane</keyword>
<accession>A0A0M3JP55</accession>
<dbReference type="WBParaSite" id="ASIM_0000944801-mRNA-1">
    <property type="protein sequence ID" value="ASIM_0000944801-mRNA-1"/>
    <property type="gene ID" value="ASIM_0000944801"/>
</dbReference>
<evidence type="ECO:0000256" key="1">
    <source>
        <dbReference type="SAM" id="Phobius"/>
    </source>
</evidence>
<sequence>LSFTSLLFLLLLASLVVIGYLWYRKQPHQFAVLHIDNPIYRRTVEEMDPDMDAFADGAYI</sequence>
<reference evidence="2" key="1">
    <citation type="submission" date="2017-02" db="UniProtKB">
        <authorList>
            <consortium name="WormBaseParasite"/>
        </authorList>
    </citation>
    <scope>IDENTIFICATION</scope>
</reference>
<dbReference type="AlphaFoldDB" id="A0A0M3JP55"/>
<protein>
    <submittedName>
        <fullName evidence="2">Cbb3-type cytochrome oxidase assembly protein CcoS</fullName>
    </submittedName>
</protein>
<keyword evidence="1" id="KW-0472">Membrane</keyword>
<proteinExistence type="predicted"/>
<keyword evidence="1" id="KW-1133">Transmembrane helix</keyword>
<organism evidence="2">
    <name type="scientific">Anisakis simplex</name>
    <name type="common">Herring worm</name>
    <dbReference type="NCBI Taxonomy" id="6269"/>
    <lineage>
        <taxon>Eukaryota</taxon>
        <taxon>Metazoa</taxon>
        <taxon>Ecdysozoa</taxon>
        <taxon>Nematoda</taxon>
        <taxon>Chromadorea</taxon>
        <taxon>Rhabditida</taxon>
        <taxon>Spirurina</taxon>
        <taxon>Ascaridomorpha</taxon>
        <taxon>Ascaridoidea</taxon>
        <taxon>Anisakidae</taxon>
        <taxon>Anisakis</taxon>
        <taxon>Anisakis simplex complex</taxon>
    </lineage>
</organism>
<feature type="transmembrane region" description="Helical" evidence="1">
    <location>
        <begin position="6"/>
        <end position="23"/>
    </location>
</feature>
<name>A0A0M3JP55_ANISI</name>